<accession>A0A397GSX8</accession>
<dbReference type="PROSITE" id="PS50879">
    <property type="entry name" value="RNASE_H_1"/>
    <property type="match status" value="1"/>
</dbReference>
<organism evidence="2 3">
    <name type="scientific">Diversispora epigaea</name>
    <dbReference type="NCBI Taxonomy" id="1348612"/>
    <lineage>
        <taxon>Eukaryota</taxon>
        <taxon>Fungi</taxon>
        <taxon>Fungi incertae sedis</taxon>
        <taxon>Mucoromycota</taxon>
        <taxon>Glomeromycotina</taxon>
        <taxon>Glomeromycetes</taxon>
        <taxon>Diversisporales</taxon>
        <taxon>Diversisporaceae</taxon>
        <taxon>Diversispora</taxon>
    </lineage>
</organism>
<dbReference type="InterPro" id="IPR012337">
    <property type="entry name" value="RNaseH-like_sf"/>
</dbReference>
<evidence type="ECO:0000313" key="3">
    <source>
        <dbReference type="Proteomes" id="UP000266861"/>
    </source>
</evidence>
<dbReference type="EMBL" id="PQFF01000399">
    <property type="protein sequence ID" value="RHZ52768.1"/>
    <property type="molecule type" value="Genomic_DNA"/>
</dbReference>
<gene>
    <name evidence="2" type="ORF">Glove_457g33</name>
</gene>
<dbReference type="Pfam" id="PF00075">
    <property type="entry name" value="RNase_H"/>
    <property type="match status" value="1"/>
</dbReference>
<dbReference type="AlphaFoldDB" id="A0A397GSX8"/>
<dbReference type="InterPro" id="IPR036397">
    <property type="entry name" value="RNaseH_sf"/>
</dbReference>
<dbReference type="SUPFAM" id="SSF53098">
    <property type="entry name" value="Ribonuclease H-like"/>
    <property type="match status" value="2"/>
</dbReference>
<proteinExistence type="predicted"/>
<dbReference type="GO" id="GO:0003676">
    <property type="term" value="F:nucleic acid binding"/>
    <property type="evidence" value="ECO:0007669"/>
    <property type="project" value="InterPro"/>
</dbReference>
<keyword evidence="3" id="KW-1185">Reference proteome</keyword>
<dbReference type="Proteomes" id="UP000266861">
    <property type="component" value="Unassembled WGS sequence"/>
</dbReference>
<dbReference type="InterPro" id="IPR002156">
    <property type="entry name" value="RNaseH_domain"/>
</dbReference>
<feature type="domain" description="RNase H type-1" evidence="1">
    <location>
        <begin position="151"/>
        <end position="311"/>
    </location>
</feature>
<protein>
    <recommendedName>
        <fullName evidence="1">RNase H type-1 domain-containing protein</fullName>
    </recommendedName>
</protein>
<evidence type="ECO:0000259" key="1">
    <source>
        <dbReference type="PROSITE" id="PS50879"/>
    </source>
</evidence>
<sequence>MTLNIINTDPQTLEYLEDIKIKLQRYKNIIAYTDGSLINIKPSNVIDKKSSAKQIMGFGVICITNDTNLQKFTWKGRLKESSSSTQVELWGILSILWIVPNNSTIKIHTDTESSIKAINGIHYDSNLIKNIINTDPQTLEYLEDIKIKLQRYKNIIAYTDGSLINIKPSNVIDKKSSAKQIMGFGVICITNDTNLQKFTWKGRLKESSSSTQVELWGILSILWIVPNNSTIKIHTDTESSIKAINGYMDEKKGKHWREVTIERSDCNPLILQTVKELMYTKQLNTEFIKVDVHKGDLYNEQADKLAKTETTSGSLFKINSDFIREQQGHFKWNGKIKDTAIKSFVKTKGEIEFITSWFIQHRINK</sequence>
<dbReference type="Gene3D" id="3.30.420.10">
    <property type="entry name" value="Ribonuclease H-like superfamily/Ribonuclease H"/>
    <property type="match status" value="2"/>
</dbReference>
<dbReference type="OrthoDB" id="2752996at2759"/>
<dbReference type="GO" id="GO:0004523">
    <property type="term" value="F:RNA-DNA hybrid ribonuclease activity"/>
    <property type="evidence" value="ECO:0007669"/>
    <property type="project" value="InterPro"/>
</dbReference>
<reference evidence="2 3" key="1">
    <citation type="submission" date="2018-08" db="EMBL/GenBank/DDBJ databases">
        <title>Genome and evolution of the arbuscular mycorrhizal fungus Diversispora epigaea (formerly Glomus versiforme) and its bacterial endosymbionts.</title>
        <authorList>
            <person name="Sun X."/>
            <person name="Fei Z."/>
            <person name="Harrison M."/>
        </authorList>
    </citation>
    <scope>NUCLEOTIDE SEQUENCE [LARGE SCALE GENOMIC DNA]</scope>
    <source>
        <strain evidence="2 3">IT104</strain>
    </source>
</reference>
<evidence type="ECO:0000313" key="2">
    <source>
        <dbReference type="EMBL" id="RHZ52768.1"/>
    </source>
</evidence>
<name>A0A397GSX8_9GLOM</name>
<comment type="caution">
    <text evidence="2">The sequence shown here is derived from an EMBL/GenBank/DDBJ whole genome shotgun (WGS) entry which is preliminary data.</text>
</comment>